<reference evidence="2 3" key="1">
    <citation type="journal article" date="2009" name="Stand. Genomic Sci.">
        <title>Complete genome sequence of Eggerthella lenta type strain (IPP VPI 0255).</title>
        <authorList>
            <person name="Saunders E."/>
            <person name="Pukall R."/>
            <person name="Abt B."/>
            <person name="Lapidus A."/>
            <person name="Glavina Del Rio T."/>
            <person name="Copeland A."/>
            <person name="Tice H."/>
            <person name="Cheng J.F."/>
            <person name="Lucas S."/>
            <person name="Chen F."/>
            <person name="Nolan M."/>
            <person name="Bruce D."/>
            <person name="Goodwin L."/>
            <person name="Pitluck S."/>
            <person name="Ivanova N."/>
            <person name="Mavromatis K."/>
            <person name="Ovchinnikova G."/>
            <person name="Pati A."/>
            <person name="Chen A."/>
            <person name="Palaniappan K."/>
            <person name="Land M."/>
            <person name="Hauser L."/>
            <person name="Chang Y.J."/>
            <person name="Jeffries C.D."/>
            <person name="Chain P."/>
            <person name="Meincke L."/>
            <person name="Sims D."/>
            <person name="Brettin T."/>
            <person name="Detter J.C."/>
            <person name="Goker M."/>
            <person name="Bristow J."/>
            <person name="Eisen J.A."/>
            <person name="Markowitz V."/>
            <person name="Hugenholtz P."/>
            <person name="Kyrpides N.C."/>
            <person name="Klenk H.P."/>
            <person name="Han C."/>
        </authorList>
    </citation>
    <scope>NUCLEOTIDE SEQUENCE [LARGE SCALE GENOMIC DNA]</scope>
    <source>
        <strain evidence="3">ATCC 25559 / DSM 2243 / CCUG 17323 / JCM 9979 / KCTC 3265 / NCTC 11813 / VPI 0255 / 1899 B</strain>
    </source>
</reference>
<dbReference type="GO" id="GO:0000150">
    <property type="term" value="F:DNA strand exchange activity"/>
    <property type="evidence" value="ECO:0007669"/>
    <property type="project" value="InterPro"/>
</dbReference>
<dbReference type="PROSITE" id="PS51736">
    <property type="entry name" value="RECOMBINASES_3"/>
    <property type="match status" value="1"/>
</dbReference>
<dbReference type="AlphaFoldDB" id="C8WLT0"/>
<accession>C8WLT0</accession>
<evidence type="ECO:0000259" key="1">
    <source>
        <dbReference type="PROSITE" id="PS51736"/>
    </source>
</evidence>
<protein>
    <submittedName>
        <fullName evidence="2">Resolvase domain protein</fullName>
    </submittedName>
</protein>
<dbReference type="SMART" id="SM00857">
    <property type="entry name" value="Resolvase"/>
    <property type="match status" value="1"/>
</dbReference>
<evidence type="ECO:0000313" key="3">
    <source>
        <dbReference type="Proteomes" id="UP000001377"/>
    </source>
</evidence>
<sequence>MAKRAKRSAPKKGARAAIYARYSSHNQRGESIEIQLDNDYAYCHEHELEVVKVYIDEAKTGRDTNRADFQQMLEDAKRHLMDYVVIYKVPRIMRNRDEMALARIMLRKCGVEILYAGEQIAEGSSGVLQLGMLEVLAEWESAVDSERITEGIAKNAERCMANGQRLYGWDIVDGFYALNEQQATVMRMMKDMLLSGSMIADIRRACEPYRTQFGNKFTQSAITKMLKRKQNAGIYVYAGYEIPGGMPALWSLEEQQMIWKILEKNARPRKRENTENYALTGKLFCGKCKTPMIGTSGTSKAGTRYYYYRCKKCRRNVRKDIIEANVADAVIAALSDEATREKIADLVAEIEQDTGAKPQSEIIRSELHDIELSFDRIWQAIEGGYAPPGGKERVEELTKRKELLEDELRVAVSIESVTVDRNRILFWLEDIAQEEDPETLIEVFVSKVVLVGDDDLHIAFTFEGGDDDIGQIVDDSGGVRVNGPELHHGN</sequence>
<dbReference type="Pfam" id="PF07508">
    <property type="entry name" value="Recombinase"/>
    <property type="match status" value="1"/>
</dbReference>
<dbReference type="InterPro" id="IPR038109">
    <property type="entry name" value="DNA_bind_recomb_sf"/>
</dbReference>
<evidence type="ECO:0000313" key="2">
    <source>
        <dbReference type="EMBL" id="ACV56543.1"/>
    </source>
</evidence>
<dbReference type="BioCyc" id="ELEN479437:G1GFY-2613-MONOMER"/>
<dbReference type="STRING" id="479437.Elen_2591"/>
<dbReference type="Gene3D" id="3.90.1750.20">
    <property type="entry name" value="Putative Large Serine Recombinase, Chain B, Domain 2"/>
    <property type="match status" value="1"/>
</dbReference>
<dbReference type="InterPro" id="IPR006119">
    <property type="entry name" value="Resolv_N"/>
</dbReference>
<dbReference type="InterPro" id="IPR036162">
    <property type="entry name" value="Resolvase-like_N_sf"/>
</dbReference>
<dbReference type="PANTHER" id="PTHR30461">
    <property type="entry name" value="DNA-INVERTASE FROM LAMBDOID PROPHAGE"/>
    <property type="match status" value="1"/>
</dbReference>
<dbReference type="InterPro" id="IPR050639">
    <property type="entry name" value="SSR_resolvase"/>
</dbReference>
<feature type="domain" description="Resolvase/invertase-type recombinase catalytic" evidence="1">
    <location>
        <begin position="15"/>
        <end position="159"/>
    </location>
</feature>
<dbReference type="Pfam" id="PF00239">
    <property type="entry name" value="Resolvase"/>
    <property type="match status" value="1"/>
</dbReference>
<dbReference type="InterPro" id="IPR011109">
    <property type="entry name" value="DNA_bind_recombinase_dom"/>
</dbReference>
<proteinExistence type="predicted"/>
<dbReference type="PaxDb" id="479437-Elen_2591"/>
<dbReference type="GO" id="GO:0003677">
    <property type="term" value="F:DNA binding"/>
    <property type="evidence" value="ECO:0007669"/>
    <property type="project" value="InterPro"/>
</dbReference>
<dbReference type="Gene3D" id="3.40.50.1390">
    <property type="entry name" value="Resolvase, N-terminal catalytic domain"/>
    <property type="match status" value="1"/>
</dbReference>
<dbReference type="SUPFAM" id="SSF53041">
    <property type="entry name" value="Resolvase-like"/>
    <property type="match status" value="1"/>
</dbReference>
<dbReference type="OrthoDB" id="3174408at2"/>
<dbReference type="EMBL" id="CP001726">
    <property type="protein sequence ID" value="ACV56543.1"/>
    <property type="molecule type" value="Genomic_DNA"/>
</dbReference>
<dbReference type="CDD" id="cd00338">
    <property type="entry name" value="Ser_Recombinase"/>
    <property type="match status" value="1"/>
</dbReference>
<dbReference type="KEGG" id="ele:Elen_2591"/>
<dbReference type="InterPro" id="IPR025827">
    <property type="entry name" value="Zn_ribbon_recom_dom"/>
</dbReference>
<dbReference type="Proteomes" id="UP000001377">
    <property type="component" value="Chromosome"/>
</dbReference>
<organism evidence="2 3">
    <name type="scientific">Eggerthella lenta (strain ATCC 25559 / DSM 2243 / CCUG 17323 / JCM 9979 / KCTC 3265 / NCTC 11813 / VPI 0255 / 1899 B)</name>
    <name type="common">Eubacterium lentum</name>
    <dbReference type="NCBI Taxonomy" id="479437"/>
    <lineage>
        <taxon>Bacteria</taxon>
        <taxon>Bacillati</taxon>
        <taxon>Actinomycetota</taxon>
        <taxon>Coriobacteriia</taxon>
        <taxon>Eggerthellales</taxon>
        <taxon>Eggerthellaceae</taxon>
        <taxon>Eggerthella</taxon>
    </lineage>
</organism>
<keyword evidence="3" id="KW-1185">Reference proteome</keyword>
<dbReference type="eggNOG" id="COG1961">
    <property type="taxonomic scope" value="Bacteria"/>
</dbReference>
<dbReference type="HOGENOM" id="CLU_010686_18_11_11"/>
<name>C8WLT0_EGGLE</name>
<dbReference type="PANTHER" id="PTHR30461:SF23">
    <property type="entry name" value="DNA RECOMBINASE-RELATED"/>
    <property type="match status" value="1"/>
</dbReference>
<dbReference type="RefSeq" id="WP_015761265.1">
    <property type="nucleotide sequence ID" value="NC_013204.1"/>
</dbReference>
<gene>
    <name evidence="2" type="ordered locus">Elen_2591</name>
</gene>
<dbReference type="Pfam" id="PF13408">
    <property type="entry name" value="Zn_ribbon_recom"/>
    <property type="match status" value="1"/>
</dbReference>